<evidence type="ECO:0000256" key="1">
    <source>
        <dbReference type="SAM" id="MobiDB-lite"/>
    </source>
</evidence>
<evidence type="ECO:0000313" key="3">
    <source>
        <dbReference type="Proteomes" id="UP000199495"/>
    </source>
</evidence>
<dbReference type="Proteomes" id="UP000199495">
    <property type="component" value="Unassembled WGS sequence"/>
</dbReference>
<dbReference type="EMBL" id="FNCS01000002">
    <property type="protein sequence ID" value="SDG32904.1"/>
    <property type="molecule type" value="Genomic_DNA"/>
</dbReference>
<dbReference type="AlphaFoldDB" id="A0A1G7TD02"/>
<sequence length="91" mass="9787">MVGLYRDSAPPHPTLRATLSHQGTRKTSAALVKELHRRPSAFLRWRVGVVDRTTNAEDTGSRVKPGMTVRVVAGSGAAEHYGVRALGLIIG</sequence>
<keyword evidence="3" id="KW-1185">Reference proteome</keyword>
<evidence type="ECO:0000313" key="2">
    <source>
        <dbReference type="EMBL" id="SDG32904.1"/>
    </source>
</evidence>
<name>A0A1G7TD02_9HYPH</name>
<gene>
    <name evidence="2" type="ORF">SAMN04487974_10224</name>
</gene>
<proteinExistence type="predicted"/>
<organism evidence="2 3">
    <name type="scientific">Pelagibacterium luteolum</name>
    <dbReference type="NCBI Taxonomy" id="440168"/>
    <lineage>
        <taxon>Bacteria</taxon>
        <taxon>Pseudomonadati</taxon>
        <taxon>Pseudomonadota</taxon>
        <taxon>Alphaproteobacteria</taxon>
        <taxon>Hyphomicrobiales</taxon>
        <taxon>Devosiaceae</taxon>
        <taxon>Pelagibacterium</taxon>
    </lineage>
</organism>
<protein>
    <submittedName>
        <fullName evidence="2">Uncharacterized protein</fullName>
    </submittedName>
</protein>
<feature type="compositionally biased region" description="Polar residues" evidence="1">
    <location>
        <begin position="17"/>
        <end position="26"/>
    </location>
</feature>
<reference evidence="2 3" key="1">
    <citation type="submission" date="2016-10" db="EMBL/GenBank/DDBJ databases">
        <authorList>
            <person name="de Groot N.N."/>
        </authorList>
    </citation>
    <scope>NUCLEOTIDE SEQUENCE [LARGE SCALE GENOMIC DNA]</scope>
    <source>
        <strain evidence="2 3">CGMCC 1.10267</strain>
    </source>
</reference>
<accession>A0A1G7TD02</accession>
<feature type="region of interest" description="Disordered" evidence="1">
    <location>
        <begin position="1"/>
        <end position="26"/>
    </location>
</feature>
<dbReference type="STRING" id="440168.SAMN04487974_10224"/>